<keyword evidence="2" id="KW-1133">Transmembrane helix</keyword>
<feature type="coiled-coil region" evidence="1">
    <location>
        <begin position="313"/>
        <end position="362"/>
    </location>
</feature>
<reference evidence="3" key="1">
    <citation type="submission" date="2009-10" db="EMBL/GenBank/DDBJ databases">
        <title>Diversity of trophic interactions inside an arsenic-rich microbial ecosystem.</title>
        <authorList>
            <person name="Bertin P.N."/>
            <person name="Heinrich-Salmeron A."/>
            <person name="Pelletier E."/>
            <person name="Goulhen-Chollet F."/>
            <person name="Arsene-Ploetze F."/>
            <person name="Gallien S."/>
            <person name="Calteau A."/>
            <person name="Vallenet D."/>
            <person name="Casiot C."/>
            <person name="Chane-Woon-Ming B."/>
            <person name="Giloteaux L."/>
            <person name="Barakat M."/>
            <person name="Bonnefoy V."/>
            <person name="Bruneel O."/>
            <person name="Chandler M."/>
            <person name="Cleiss J."/>
            <person name="Duran R."/>
            <person name="Elbaz-Poulichet F."/>
            <person name="Fonknechten N."/>
            <person name="Lauga B."/>
            <person name="Mornico D."/>
            <person name="Ortet P."/>
            <person name="Schaeffer C."/>
            <person name="Siguier P."/>
            <person name="Alexander Thil Smith A."/>
            <person name="Van Dorsselaer A."/>
            <person name="Weissenbach J."/>
            <person name="Medigue C."/>
            <person name="Le Paslier D."/>
        </authorList>
    </citation>
    <scope>NUCLEOTIDE SEQUENCE</scope>
</reference>
<dbReference type="GO" id="GO:0004713">
    <property type="term" value="F:protein tyrosine kinase activity"/>
    <property type="evidence" value="ECO:0007669"/>
    <property type="project" value="TreeGrafter"/>
</dbReference>
<evidence type="ECO:0000256" key="2">
    <source>
        <dbReference type="SAM" id="Phobius"/>
    </source>
</evidence>
<evidence type="ECO:0008006" key="4">
    <source>
        <dbReference type="Google" id="ProtNLM"/>
    </source>
</evidence>
<dbReference type="AlphaFoldDB" id="E6PYQ4"/>
<feature type="transmembrane region" description="Helical" evidence="2">
    <location>
        <begin position="425"/>
        <end position="449"/>
    </location>
</feature>
<organism evidence="3">
    <name type="scientific">mine drainage metagenome</name>
    <dbReference type="NCBI Taxonomy" id="410659"/>
    <lineage>
        <taxon>unclassified sequences</taxon>
        <taxon>metagenomes</taxon>
        <taxon>ecological metagenomes</taxon>
    </lineage>
</organism>
<protein>
    <recommendedName>
        <fullName evidence="4">Polysaccharide chain length determinant N-terminal domain-containing protein</fullName>
    </recommendedName>
</protein>
<keyword evidence="2" id="KW-0472">Membrane</keyword>
<name>E6PYQ4_9ZZZZ</name>
<evidence type="ECO:0000256" key="1">
    <source>
        <dbReference type="SAM" id="Coils"/>
    </source>
</evidence>
<dbReference type="PANTHER" id="PTHR32309">
    <property type="entry name" value="TYROSINE-PROTEIN KINASE"/>
    <property type="match status" value="1"/>
</dbReference>
<comment type="caution">
    <text evidence="3">The sequence shown here is derived from an EMBL/GenBank/DDBJ whole genome shotgun (WGS) entry which is preliminary data.</text>
</comment>
<dbReference type="InterPro" id="IPR050445">
    <property type="entry name" value="Bact_polysacc_biosynth/exp"/>
</dbReference>
<dbReference type="GO" id="GO:0005886">
    <property type="term" value="C:plasma membrane"/>
    <property type="evidence" value="ECO:0007669"/>
    <property type="project" value="TreeGrafter"/>
</dbReference>
<dbReference type="PANTHER" id="PTHR32309:SF13">
    <property type="entry name" value="FERRIC ENTEROBACTIN TRANSPORT PROTEIN FEPE"/>
    <property type="match status" value="1"/>
</dbReference>
<gene>
    <name evidence="3" type="ORF">CARN3_1045</name>
</gene>
<evidence type="ECO:0000313" key="3">
    <source>
        <dbReference type="EMBL" id="CBI00063.1"/>
    </source>
</evidence>
<accession>E6PYQ4</accession>
<feature type="transmembrane region" description="Helical" evidence="2">
    <location>
        <begin position="29"/>
        <end position="50"/>
    </location>
</feature>
<keyword evidence="2" id="KW-0812">Transmembrane</keyword>
<dbReference type="EMBL" id="CABN01000086">
    <property type="protein sequence ID" value="CBI00063.1"/>
    <property type="molecule type" value="Genomic_DNA"/>
</dbReference>
<proteinExistence type="predicted"/>
<sequence>MTKFPSSNTNQFADNPIRVADVARLIRKYGIYVLGSTMLGAILFAMWAHFQPSLYDATAMIHLDQHSSISLGPSGATGDEYGLKIQTQIIGLRNPDVAISTMKKLKLSQNPIFNPSLQQDLDNPASRDRLVNVFLGSLKIARVPQTELISVTFRSRNPVLSAIVVNTLVDEYFEESFEQRYKSTQDISRYLTTRLESLESKIQNEQNELMTSGLKLGIIDIGSGSSSTSGTSSIGTSTLVVETSGLLDQRVKAQADLYLAEAEYQNLLVHPDAVPPIDVPGSLEMSSLVTSLSTANGQLASIEQRYGSNYPGLGQVQAQVKSYEHDIADLHAKLLQSAKQNVDRAQSVVDSLNNRINSLKQQSEGATPEIVHYEVLKSQYMSDQTLYNVLLSTLGTGEIQAGMQTQVLNRFVTADVPGTRAFPRVGLTGIAGGAGGMVVSLLIISILVFSSDTVETIEQIEESLPVPILASVPEYRDELASRSSGEKWNCIDNTAGSTFGQRRSISSASNFDFADAC</sequence>
<feature type="coiled-coil region" evidence="1">
    <location>
        <begin position="188"/>
        <end position="215"/>
    </location>
</feature>
<keyword evidence="1" id="KW-0175">Coiled coil</keyword>